<feature type="region of interest" description="Disordered" evidence="1">
    <location>
        <begin position="1"/>
        <end position="86"/>
    </location>
</feature>
<dbReference type="EMBL" id="CAJMWZ010004112">
    <property type="protein sequence ID" value="CAE6484576.1"/>
    <property type="molecule type" value="Genomic_DNA"/>
</dbReference>
<comment type="caution">
    <text evidence="2">The sequence shown here is derived from an EMBL/GenBank/DDBJ whole genome shotgun (WGS) entry which is preliminary data.</text>
</comment>
<protein>
    <submittedName>
        <fullName evidence="2">Uncharacterized protein</fullName>
    </submittedName>
</protein>
<evidence type="ECO:0000313" key="3">
    <source>
        <dbReference type="Proteomes" id="UP000663850"/>
    </source>
</evidence>
<dbReference type="AlphaFoldDB" id="A0A8H3CGA4"/>
<organism evidence="2 3">
    <name type="scientific">Rhizoctonia solani</name>
    <dbReference type="NCBI Taxonomy" id="456999"/>
    <lineage>
        <taxon>Eukaryota</taxon>
        <taxon>Fungi</taxon>
        <taxon>Dikarya</taxon>
        <taxon>Basidiomycota</taxon>
        <taxon>Agaricomycotina</taxon>
        <taxon>Agaricomycetes</taxon>
        <taxon>Cantharellales</taxon>
        <taxon>Ceratobasidiaceae</taxon>
        <taxon>Rhizoctonia</taxon>
    </lineage>
</organism>
<gene>
    <name evidence="2" type="ORF">RDB_LOCUS78475</name>
</gene>
<reference evidence="2" key="1">
    <citation type="submission" date="2021-01" db="EMBL/GenBank/DDBJ databases">
        <authorList>
            <person name="Kaushik A."/>
        </authorList>
    </citation>
    <scope>NUCLEOTIDE SEQUENCE</scope>
    <source>
        <strain evidence="2">Type strain: AG8-Rh-89/</strain>
    </source>
</reference>
<feature type="compositionally biased region" description="Basic residues" evidence="1">
    <location>
        <begin position="1"/>
        <end position="11"/>
    </location>
</feature>
<name>A0A8H3CGA4_9AGAM</name>
<evidence type="ECO:0000256" key="1">
    <source>
        <dbReference type="SAM" id="MobiDB-lite"/>
    </source>
</evidence>
<sequence>MERTFLRKHPHWTPSRAPSGSYTDAEPEHNIDAFLGTTEPGSRIDSVDKYQDPACAAIESAHTPSPFPQPSLRGRRRKKSSGSHAYRVRNWIWENEKMVWGESRRKSVRTHRRGDGKIKANLPEGNEKAGGTD</sequence>
<accession>A0A8H3CGA4</accession>
<dbReference type="Proteomes" id="UP000663850">
    <property type="component" value="Unassembled WGS sequence"/>
</dbReference>
<evidence type="ECO:0000313" key="2">
    <source>
        <dbReference type="EMBL" id="CAE6484576.1"/>
    </source>
</evidence>
<proteinExistence type="predicted"/>
<feature type="region of interest" description="Disordered" evidence="1">
    <location>
        <begin position="102"/>
        <end position="133"/>
    </location>
</feature>